<dbReference type="Proteomes" id="UP001396334">
    <property type="component" value="Unassembled WGS sequence"/>
</dbReference>
<keyword evidence="1" id="KW-0805">Transcription regulation</keyword>
<evidence type="ECO:0000256" key="3">
    <source>
        <dbReference type="ARBA" id="ARBA00023163"/>
    </source>
</evidence>
<keyword evidence="3" id="KW-0804">Transcription</keyword>
<dbReference type="InterPro" id="IPR003441">
    <property type="entry name" value="NAC-dom"/>
</dbReference>
<evidence type="ECO:0000313" key="6">
    <source>
        <dbReference type="EMBL" id="KAK9026216.1"/>
    </source>
</evidence>
<dbReference type="EMBL" id="JBBPBN010000013">
    <property type="protein sequence ID" value="KAK9026216.1"/>
    <property type="molecule type" value="Genomic_DNA"/>
</dbReference>
<dbReference type="InterPro" id="IPR036093">
    <property type="entry name" value="NAC_dom_sf"/>
</dbReference>
<name>A0ABR2SLU6_9ROSI</name>
<evidence type="ECO:0000259" key="5">
    <source>
        <dbReference type="Pfam" id="PF02365"/>
    </source>
</evidence>
<comment type="caution">
    <text evidence="6">The sequence shown here is derived from an EMBL/GenBank/DDBJ whole genome shotgun (WGS) entry which is preliminary data.</text>
</comment>
<evidence type="ECO:0000256" key="1">
    <source>
        <dbReference type="ARBA" id="ARBA00023015"/>
    </source>
</evidence>
<sequence length="82" mass="9413">MSISLGFQFLPTKEEILVCYLKPLCDGYMINPDVMVPCNIYGADCEPWKIFDDDSFWIFTKLNRQNSRQPETDVGSVGELTK</sequence>
<evidence type="ECO:0000256" key="2">
    <source>
        <dbReference type="ARBA" id="ARBA00023125"/>
    </source>
</evidence>
<keyword evidence="4" id="KW-0539">Nucleus</keyword>
<feature type="domain" description="NAC" evidence="5">
    <location>
        <begin position="6"/>
        <end position="68"/>
    </location>
</feature>
<evidence type="ECO:0000313" key="7">
    <source>
        <dbReference type="Proteomes" id="UP001396334"/>
    </source>
</evidence>
<keyword evidence="2" id="KW-0238">DNA-binding</keyword>
<dbReference type="SUPFAM" id="SSF101941">
    <property type="entry name" value="NAC domain"/>
    <property type="match status" value="1"/>
</dbReference>
<protein>
    <recommendedName>
        <fullName evidence="5">NAC domain-containing protein</fullName>
    </recommendedName>
</protein>
<dbReference type="Pfam" id="PF02365">
    <property type="entry name" value="NAM"/>
    <property type="match status" value="1"/>
</dbReference>
<gene>
    <name evidence="6" type="ORF">V6N11_039061</name>
</gene>
<organism evidence="6 7">
    <name type="scientific">Hibiscus sabdariffa</name>
    <name type="common">roselle</name>
    <dbReference type="NCBI Taxonomy" id="183260"/>
    <lineage>
        <taxon>Eukaryota</taxon>
        <taxon>Viridiplantae</taxon>
        <taxon>Streptophyta</taxon>
        <taxon>Embryophyta</taxon>
        <taxon>Tracheophyta</taxon>
        <taxon>Spermatophyta</taxon>
        <taxon>Magnoliopsida</taxon>
        <taxon>eudicotyledons</taxon>
        <taxon>Gunneridae</taxon>
        <taxon>Pentapetalae</taxon>
        <taxon>rosids</taxon>
        <taxon>malvids</taxon>
        <taxon>Malvales</taxon>
        <taxon>Malvaceae</taxon>
        <taxon>Malvoideae</taxon>
        <taxon>Hibiscus</taxon>
    </lineage>
</organism>
<reference evidence="6 7" key="1">
    <citation type="journal article" date="2024" name="G3 (Bethesda)">
        <title>Genome assembly of Hibiscus sabdariffa L. provides insights into metabolisms of medicinal natural products.</title>
        <authorList>
            <person name="Kim T."/>
        </authorList>
    </citation>
    <scope>NUCLEOTIDE SEQUENCE [LARGE SCALE GENOMIC DNA]</scope>
    <source>
        <strain evidence="6">TK-2024</strain>
        <tissue evidence="6">Old leaves</tissue>
    </source>
</reference>
<keyword evidence="7" id="KW-1185">Reference proteome</keyword>
<evidence type="ECO:0000256" key="4">
    <source>
        <dbReference type="ARBA" id="ARBA00023242"/>
    </source>
</evidence>
<proteinExistence type="predicted"/>
<accession>A0ABR2SLU6</accession>